<dbReference type="GO" id="GO:0003700">
    <property type="term" value="F:DNA-binding transcription factor activity"/>
    <property type="evidence" value="ECO:0007669"/>
    <property type="project" value="InterPro"/>
</dbReference>
<reference evidence="6" key="1">
    <citation type="submission" date="2015-03" db="EMBL/GenBank/DDBJ databases">
        <authorList>
            <person name="Nijsse Bart"/>
        </authorList>
    </citation>
    <scope>NUCLEOTIDE SEQUENCE [LARGE SCALE GENOMIC DNA]</scope>
</reference>
<dbReference type="PANTHER" id="PTHR42756:SF1">
    <property type="entry name" value="TRANSCRIPTIONAL REPRESSOR OF EMRAB OPERON"/>
    <property type="match status" value="1"/>
</dbReference>
<dbReference type="SUPFAM" id="SSF46785">
    <property type="entry name" value="Winged helix' DNA-binding domain"/>
    <property type="match status" value="1"/>
</dbReference>
<proteinExistence type="predicted"/>
<keyword evidence="6" id="KW-1185">Reference proteome</keyword>
<dbReference type="SMART" id="SM00347">
    <property type="entry name" value="HTH_MARR"/>
    <property type="match status" value="1"/>
</dbReference>
<keyword evidence="2" id="KW-0238">DNA-binding</keyword>
<dbReference type="AlphaFoldDB" id="A0A0U1L439"/>
<keyword evidence="1" id="KW-0805">Transcription regulation</keyword>
<evidence type="ECO:0000259" key="4">
    <source>
        <dbReference type="PROSITE" id="PS50995"/>
    </source>
</evidence>
<dbReference type="Proteomes" id="UP000049855">
    <property type="component" value="Unassembled WGS sequence"/>
</dbReference>
<evidence type="ECO:0000256" key="1">
    <source>
        <dbReference type="ARBA" id="ARBA00023015"/>
    </source>
</evidence>
<dbReference type="PANTHER" id="PTHR42756">
    <property type="entry name" value="TRANSCRIPTIONAL REGULATOR, MARR"/>
    <property type="match status" value="1"/>
</dbReference>
<feature type="domain" description="HTH marR-type" evidence="4">
    <location>
        <begin position="1"/>
        <end position="87"/>
    </location>
</feature>
<evidence type="ECO:0000256" key="3">
    <source>
        <dbReference type="ARBA" id="ARBA00023163"/>
    </source>
</evidence>
<dbReference type="EMBL" id="CTRP01000014">
    <property type="protein sequence ID" value="CQR74430.1"/>
    <property type="molecule type" value="Genomic_DNA"/>
</dbReference>
<dbReference type="PRINTS" id="PR00598">
    <property type="entry name" value="HTHMARR"/>
</dbReference>
<organism evidence="5 6">
    <name type="scientific">Sporomusa ovata</name>
    <dbReference type="NCBI Taxonomy" id="2378"/>
    <lineage>
        <taxon>Bacteria</taxon>
        <taxon>Bacillati</taxon>
        <taxon>Bacillota</taxon>
        <taxon>Negativicutes</taxon>
        <taxon>Selenomonadales</taxon>
        <taxon>Sporomusaceae</taxon>
        <taxon>Sporomusa</taxon>
    </lineage>
</organism>
<evidence type="ECO:0000256" key="2">
    <source>
        <dbReference type="ARBA" id="ARBA00023125"/>
    </source>
</evidence>
<evidence type="ECO:0000313" key="5">
    <source>
        <dbReference type="EMBL" id="CQR74430.1"/>
    </source>
</evidence>
<name>A0A0U1L439_9FIRM</name>
<gene>
    <name evidence="5" type="ORF">SpAn4DRAFT_0892</name>
</gene>
<keyword evidence="3" id="KW-0804">Transcription</keyword>
<accession>A0A0U1L439</accession>
<dbReference type="Pfam" id="PF01047">
    <property type="entry name" value="MarR"/>
    <property type="match status" value="1"/>
</dbReference>
<dbReference type="PROSITE" id="PS50995">
    <property type="entry name" value="HTH_MARR_2"/>
    <property type="match status" value="1"/>
</dbReference>
<sequence length="91" mass="10651">MSELALRMGVTKGAITQIISRMEVKEFVRRIQHPIDSRATIVSLTKTGILAYQAHHELHKEFYRKLCSQLSPQEIEIFRICIEKFCDIFQE</sequence>
<dbReference type="Gene3D" id="1.10.10.10">
    <property type="entry name" value="Winged helix-like DNA-binding domain superfamily/Winged helix DNA-binding domain"/>
    <property type="match status" value="1"/>
</dbReference>
<dbReference type="GO" id="GO:0003677">
    <property type="term" value="F:DNA binding"/>
    <property type="evidence" value="ECO:0007669"/>
    <property type="project" value="UniProtKB-KW"/>
</dbReference>
<protein>
    <submittedName>
        <fullName evidence="5">Transcriptional regulator, MarR family</fullName>
    </submittedName>
</protein>
<dbReference type="InterPro" id="IPR036390">
    <property type="entry name" value="WH_DNA-bd_sf"/>
</dbReference>
<dbReference type="InterPro" id="IPR036388">
    <property type="entry name" value="WH-like_DNA-bd_sf"/>
</dbReference>
<evidence type="ECO:0000313" key="6">
    <source>
        <dbReference type="Proteomes" id="UP000049855"/>
    </source>
</evidence>
<dbReference type="InterPro" id="IPR000835">
    <property type="entry name" value="HTH_MarR-typ"/>
</dbReference>